<keyword evidence="2" id="KW-0472">Membrane</keyword>
<reference evidence="3 4" key="2">
    <citation type="journal article" date="2017" name="Int. J. Syst. Evol. Microbiol.">
        <title>Adaptation of Surface-Associated Bacteria to the Open Ocean: A Genomically Distinct Subpopulation of Phaeobacter gallaeciensis Colonizes Pacific Mesozooplankton.</title>
        <authorList>
            <person name="Freese H.M."/>
            <person name="Methner A."/>
            <person name="Overmann J."/>
        </authorList>
    </citation>
    <scope>NUCLEOTIDE SEQUENCE [LARGE SCALE GENOMIC DNA]</scope>
    <source>
        <strain evidence="3 4">P66</strain>
    </source>
</reference>
<dbReference type="Proteomes" id="UP000236536">
    <property type="component" value="Chromosome"/>
</dbReference>
<feature type="transmembrane region" description="Helical" evidence="2">
    <location>
        <begin position="330"/>
        <end position="348"/>
    </location>
</feature>
<accession>A0ABM6RBY9</accession>
<feature type="coiled-coil region" evidence="1">
    <location>
        <begin position="218"/>
        <end position="256"/>
    </location>
</feature>
<keyword evidence="1" id="KW-0175">Coiled coil</keyword>
<evidence type="ECO:0000256" key="2">
    <source>
        <dbReference type="SAM" id="Phobius"/>
    </source>
</evidence>
<evidence type="ECO:0000313" key="3">
    <source>
        <dbReference type="EMBL" id="AUQ93726.1"/>
    </source>
</evidence>
<protein>
    <recommendedName>
        <fullName evidence="5">ATPase involved in DNA repair</fullName>
    </recommendedName>
</protein>
<evidence type="ECO:0000256" key="1">
    <source>
        <dbReference type="SAM" id="Coils"/>
    </source>
</evidence>
<dbReference type="EMBL" id="CP010705">
    <property type="protein sequence ID" value="AUQ93726.1"/>
    <property type="molecule type" value="Genomic_DNA"/>
</dbReference>
<organism evidence="3 4">
    <name type="scientific">Phaeobacter inhibens</name>
    <dbReference type="NCBI Taxonomy" id="221822"/>
    <lineage>
        <taxon>Bacteria</taxon>
        <taxon>Pseudomonadati</taxon>
        <taxon>Pseudomonadota</taxon>
        <taxon>Alphaproteobacteria</taxon>
        <taxon>Rhodobacterales</taxon>
        <taxon>Roseobacteraceae</taxon>
        <taxon>Phaeobacter</taxon>
    </lineage>
</organism>
<evidence type="ECO:0008006" key="5">
    <source>
        <dbReference type="Google" id="ProtNLM"/>
    </source>
</evidence>
<gene>
    <name evidence="3" type="ORF">PhaeoP66_00922</name>
</gene>
<feature type="transmembrane region" description="Helical" evidence="2">
    <location>
        <begin position="291"/>
        <end position="310"/>
    </location>
</feature>
<sequence>MKENDFRGHGIWSVLEQVETTLHGFSEQAKSDERWSELCDKVEYLRWVLEKSNPSFVSGNDLQVIVNELNNALGHLENDAHNWAHYSHVSNQFGSAFARFPYPRIKKIFRSEINDVIDEFTSTVSEIKGEFEVNRGSSDEAFASLKSKHEELKVFSKEVQQELERLDARIVAQQENWEAAQEARVTAKLSEWGESFSNSQAERNSDFHLKVDELKSFLSEVRSERKEVFDQNERMLEEAKKRLHLQQDEFSQSAEKILRDLEGLYKQAGQVALAGGFVEAATTEHKTFLRYSTLAAGCMFFAAALLAWIWIEIRSGRDASVLEIVLKLPISAVFLVPAFYLASIAARARRSSLAFQSRGLRIKAFDAYLVDADASIKKSLQEKMADVFFIDAELNSDRKNHVSFGSGGRLADILEKVVDKFPGSEPK</sequence>
<keyword evidence="2" id="KW-1133">Transmembrane helix</keyword>
<proteinExistence type="predicted"/>
<name>A0ABM6RBY9_9RHOB</name>
<keyword evidence="4" id="KW-1185">Reference proteome</keyword>
<evidence type="ECO:0000313" key="4">
    <source>
        <dbReference type="Proteomes" id="UP000236536"/>
    </source>
</evidence>
<dbReference type="RefSeq" id="WP_102873833.1">
    <property type="nucleotide sequence ID" value="NZ_CP010599.1"/>
</dbReference>
<keyword evidence="2" id="KW-0812">Transmembrane</keyword>
<feature type="coiled-coil region" evidence="1">
    <location>
        <begin position="149"/>
        <end position="183"/>
    </location>
</feature>
<reference evidence="3 4" key="1">
    <citation type="journal article" date="2017" name="Genome Biol. Evol.">
        <title>Trajectories and Drivers of Genome Evolution in Surface-Associated Marine Phaeobacter.</title>
        <authorList>
            <person name="Freese H.M."/>
            <person name="Sikorski J."/>
            <person name="Bunk B."/>
            <person name="Scheuner C."/>
            <person name="Meier-Kolthoff J.P."/>
            <person name="Sproer C."/>
            <person name="Gram L."/>
            <person name="Overmann J."/>
        </authorList>
    </citation>
    <scope>NUCLEOTIDE SEQUENCE [LARGE SCALE GENOMIC DNA]</scope>
    <source>
        <strain evidence="3 4">P66</strain>
    </source>
</reference>